<dbReference type="PROSITE" id="PS51808">
    <property type="entry name" value="CHCH"/>
    <property type="match status" value="1"/>
</dbReference>
<keyword evidence="8" id="KW-1185">Reference proteome</keyword>
<comment type="subcellular location">
    <subcellularLocation>
        <location evidence="1">Mitochondrion intermembrane space</location>
    </subcellularLocation>
</comment>
<comment type="similarity">
    <text evidence="4">Belongs to the CHCHD7 family.</text>
</comment>
<organism evidence="7 8">
    <name type="scientific">Mizuhopecten yessoensis</name>
    <name type="common">Japanese scallop</name>
    <name type="synonym">Patinopecten yessoensis</name>
    <dbReference type="NCBI Taxonomy" id="6573"/>
    <lineage>
        <taxon>Eukaryota</taxon>
        <taxon>Metazoa</taxon>
        <taxon>Spiralia</taxon>
        <taxon>Lophotrochozoa</taxon>
        <taxon>Mollusca</taxon>
        <taxon>Bivalvia</taxon>
        <taxon>Autobranchia</taxon>
        <taxon>Pteriomorphia</taxon>
        <taxon>Pectinida</taxon>
        <taxon>Pectinoidea</taxon>
        <taxon>Pectinidae</taxon>
        <taxon>Mizuhopecten</taxon>
    </lineage>
</organism>
<evidence type="ECO:0000313" key="7">
    <source>
        <dbReference type="EMBL" id="OWF46388.1"/>
    </source>
</evidence>
<dbReference type="InterPro" id="IPR051040">
    <property type="entry name" value="COX23"/>
</dbReference>
<comment type="caution">
    <text evidence="7">The sequence shown here is derived from an EMBL/GenBank/DDBJ whole genome shotgun (WGS) entry which is preliminary data.</text>
</comment>
<dbReference type="AlphaFoldDB" id="A0A210QCD1"/>
<evidence type="ECO:0000256" key="5">
    <source>
        <dbReference type="ARBA" id="ARBA00039509"/>
    </source>
</evidence>
<name>A0A210QCD1_MIZYE</name>
<keyword evidence="3" id="KW-1015">Disulfide bond</keyword>
<evidence type="ECO:0000256" key="6">
    <source>
        <dbReference type="SAM" id="MobiDB-lite"/>
    </source>
</evidence>
<proteinExistence type="inferred from homology"/>
<dbReference type="EMBL" id="NEDP02004192">
    <property type="protein sequence ID" value="OWF46388.1"/>
    <property type="molecule type" value="Genomic_DNA"/>
</dbReference>
<dbReference type="InterPro" id="IPR009069">
    <property type="entry name" value="Cys_alpha_HP_mot_SF"/>
</dbReference>
<reference evidence="7 8" key="1">
    <citation type="journal article" date="2017" name="Nat. Ecol. Evol.">
        <title>Scallop genome provides insights into evolution of bilaterian karyotype and development.</title>
        <authorList>
            <person name="Wang S."/>
            <person name="Zhang J."/>
            <person name="Jiao W."/>
            <person name="Li J."/>
            <person name="Xun X."/>
            <person name="Sun Y."/>
            <person name="Guo X."/>
            <person name="Huan P."/>
            <person name="Dong B."/>
            <person name="Zhang L."/>
            <person name="Hu X."/>
            <person name="Sun X."/>
            <person name="Wang J."/>
            <person name="Zhao C."/>
            <person name="Wang Y."/>
            <person name="Wang D."/>
            <person name="Huang X."/>
            <person name="Wang R."/>
            <person name="Lv J."/>
            <person name="Li Y."/>
            <person name="Zhang Z."/>
            <person name="Liu B."/>
            <person name="Lu W."/>
            <person name="Hui Y."/>
            <person name="Liang J."/>
            <person name="Zhou Z."/>
            <person name="Hou R."/>
            <person name="Li X."/>
            <person name="Liu Y."/>
            <person name="Li H."/>
            <person name="Ning X."/>
            <person name="Lin Y."/>
            <person name="Zhao L."/>
            <person name="Xing Q."/>
            <person name="Dou J."/>
            <person name="Li Y."/>
            <person name="Mao J."/>
            <person name="Guo H."/>
            <person name="Dou H."/>
            <person name="Li T."/>
            <person name="Mu C."/>
            <person name="Jiang W."/>
            <person name="Fu Q."/>
            <person name="Fu X."/>
            <person name="Miao Y."/>
            <person name="Liu J."/>
            <person name="Yu Q."/>
            <person name="Li R."/>
            <person name="Liao H."/>
            <person name="Li X."/>
            <person name="Kong Y."/>
            <person name="Jiang Z."/>
            <person name="Chourrout D."/>
            <person name="Li R."/>
            <person name="Bao Z."/>
        </authorList>
    </citation>
    <scope>NUCLEOTIDE SEQUENCE [LARGE SCALE GENOMIC DNA]</scope>
    <source>
        <strain evidence="7 8">PY_sf001</strain>
    </source>
</reference>
<evidence type="ECO:0000256" key="3">
    <source>
        <dbReference type="ARBA" id="ARBA00023157"/>
    </source>
</evidence>
<dbReference type="PANTHER" id="PTHR46811">
    <property type="entry name" value="COILED-COIL-HELIX-COILED-COIL-HELIX DOMAIN-CONTAINING PROTEIN 7"/>
    <property type="match status" value="1"/>
</dbReference>
<dbReference type="PANTHER" id="PTHR46811:SF1">
    <property type="entry name" value="COILED-COIL-HELIX-COILED-COIL-HELIX DOMAIN-CONTAINING PROTEIN 7"/>
    <property type="match status" value="1"/>
</dbReference>
<evidence type="ECO:0000256" key="4">
    <source>
        <dbReference type="ARBA" id="ARBA00038205"/>
    </source>
</evidence>
<sequence>MVSDVRDVAVMAASIESSSSSQKENKSKEKRGNAPLNPDYTLKSACLEEGKISLDCIRRHNFKDNSQCESEFQNYRNCKAFWTKVQWRRFWKGDRPTLPLPEDREQARKDYADIMEKVMAKSQK</sequence>
<accession>A0A210QCD1</accession>
<feature type="region of interest" description="Disordered" evidence="6">
    <location>
        <begin position="13"/>
        <end position="37"/>
    </location>
</feature>
<evidence type="ECO:0000313" key="8">
    <source>
        <dbReference type="Proteomes" id="UP000242188"/>
    </source>
</evidence>
<dbReference type="Proteomes" id="UP000242188">
    <property type="component" value="Unassembled WGS sequence"/>
</dbReference>
<evidence type="ECO:0000256" key="2">
    <source>
        <dbReference type="ARBA" id="ARBA00023128"/>
    </source>
</evidence>
<dbReference type="GO" id="GO:0005758">
    <property type="term" value="C:mitochondrial intermembrane space"/>
    <property type="evidence" value="ECO:0007669"/>
    <property type="project" value="UniProtKB-SubCell"/>
</dbReference>
<evidence type="ECO:0000256" key="1">
    <source>
        <dbReference type="ARBA" id="ARBA00004569"/>
    </source>
</evidence>
<gene>
    <name evidence="7" type="ORF">KP79_PYT09313</name>
</gene>
<dbReference type="GO" id="GO:0033108">
    <property type="term" value="P:mitochondrial respiratory chain complex assembly"/>
    <property type="evidence" value="ECO:0007669"/>
    <property type="project" value="TreeGrafter"/>
</dbReference>
<dbReference type="OrthoDB" id="9971592at2759"/>
<dbReference type="SUPFAM" id="SSF47072">
    <property type="entry name" value="Cysteine alpha-hairpin motif"/>
    <property type="match status" value="1"/>
</dbReference>
<protein>
    <recommendedName>
        <fullName evidence="5">Coiled-coil-helix-coiled-coil-helix domain-containing protein 7</fullName>
    </recommendedName>
</protein>
<feature type="compositionally biased region" description="Basic and acidic residues" evidence="6">
    <location>
        <begin position="23"/>
        <end position="32"/>
    </location>
</feature>
<keyword evidence="2" id="KW-0496">Mitochondrion</keyword>
<dbReference type="STRING" id="6573.A0A210QCD1"/>